<sequence length="129" mass="14493">MIRQLAVWLCLSLLLVQCNSGSTELGAEPANLVDEEKMANILTEIHLAEARVSKMAIPSTDTSTLLFKRLQSQTLKKFDVDTASYTKSFIYYSARPAKLAKIYEQVVEKLTVIERKKAERSSKSKPTPQ</sequence>
<evidence type="ECO:0000313" key="4">
    <source>
        <dbReference type="Proteomes" id="UP000606008"/>
    </source>
</evidence>
<feature type="signal peptide" evidence="1">
    <location>
        <begin position="1"/>
        <end position="20"/>
    </location>
</feature>
<feature type="domain" description="DUF4296" evidence="2">
    <location>
        <begin position="29"/>
        <end position="114"/>
    </location>
</feature>
<accession>A0ABX0QJE6</accession>
<dbReference type="InterPro" id="IPR025381">
    <property type="entry name" value="DUF4296"/>
</dbReference>
<evidence type="ECO:0000313" key="3">
    <source>
        <dbReference type="EMBL" id="NID12580.1"/>
    </source>
</evidence>
<dbReference type="EMBL" id="WAEL01000008">
    <property type="protein sequence ID" value="NID12580.1"/>
    <property type="molecule type" value="Genomic_DNA"/>
</dbReference>
<keyword evidence="4" id="KW-1185">Reference proteome</keyword>
<dbReference type="RefSeq" id="WP_085412934.1">
    <property type="nucleotide sequence ID" value="NZ_WAEL01000008.1"/>
</dbReference>
<feature type="chain" id="PRO_5046167828" evidence="1">
    <location>
        <begin position="21"/>
        <end position="129"/>
    </location>
</feature>
<dbReference type="Proteomes" id="UP000606008">
    <property type="component" value="Unassembled WGS sequence"/>
</dbReference>
<comment type="caution">
    <text evidence="3">The sequence shown here is derived from an EMBL/GenBank/DDBJ whole genome shotgun (WGS) entry which is preliminary data.</text>
</comment>
<organism evidence="3 4">
    <name type="scientific">Fibrivirga algicola</name>
    <dbReference type="NCBI Taxonomy" id="2950420"/>
    <lineage>
        <taxon>Bacteria</taxon>
        <taxon>Pseudomonadati</taxon>
        <taxon>Bacteroidota</taxon>
        <taxon>Cytophagia</taxon>
        <taxon>Cytophagales</taxon>
        <taxon>Spirosomataceae</taxon>
        <taxon>Fibrivirga</taxon>
    </lineage>
</organism>
<proteinExistence type="predicted"/>
<evidence type="ECO:0000259" key="2">
    <source>
        <dbReference type="Pfam" id="PF14129"/>
    </source>
</evidence>
<keyword evidence="1" id="KW-0732">Signal</keyword>
<reference evidence="3" key="1">
    <citation type="submission" date="2024-05" db="EMBL/GenBank/DDBJ databases">
        <authorList>
            <person name="Jung D.-H."/>
        </authorList>
    </citation>
    <scope>NUCLEOTIDE SEQUENCE</scope>
    <source>
        <strain evidence="3">JA-25</strain>
    </source>
</reference>
<gene>
    <name evidence="3" type="ORF">F7231_20585</name>
</gene>
<name>A0ABX0QJE6_9BACT</name>
<dbReference type="Pfam" id="PF14129">
    <property type="entry name" value="DUF4296"/>
    <property type="match status" value="1"/>
</dbReference>
<evidence type="ECO:0000256" key="1">
    <source>
        <dbReference type="SAM" id="SignalP"/>
    </source>
</evidence>
<protein>
    <submittedName>
        <fullName evidence="3">DUF4296 domain-containing protein</fullName>
    </submittedName>
</protein>